<accession>A0ABQ7HXB3</accession>
<keyword evidence="6" id="KW-1185">Reference proteome</keyword>
<feature type="domain" description="SP-RING-type" evidence="4">
    <location>
        <begin position="75"/>
        <end position="129"/>
    </location>
</feature>
<dbReference type="EMBL" id="SBIQ01000181">
    <property type="protein sequence ID" value="KAF7682782.1"/>
    <property type="molecule type" value="Genomic_DNA"/>
</dbReference>
<comment type="caution">
    <text evidence="5">The sequence shown here is derived from an EMBL/GenBank/DDBJ whole genome shotgun (WGS) entry which is preliminary data.</text>
</comment>
<evidence type="ECO:0000256" key="2">
    <source>
        <dbReference type="ARBA" id="ARBA00022771"/>
    </source>
</evidence>
<reference evidence="5 6" key="1">
    <citation type="submission" date="2019-01" db="EMBL/GenBank/DDBJ databases">
        <title>Genomes sequencing and comparative genomics of infectious freshwater microsporidia, Cucumispora dikerogammari and Thelohania contejeani.</title>
        <authorList>
            <person name="Cormier A."/>
            <person name="Giraud I."/>
            <person name="Wattier R."/>
            <person name="Teixeira M."/>
            <person name="Grandjean F."/>
            <person name="Rigaud T."/>
            <person name="Cordaux R."/>
        </authorList>
    </citation>
    <scope>NUCLEOTIDE SEQUENCE [LARGE SCALE GENOMIC DNA]</scope>
    <source>
        <strain evidence="5">T1</strain>
        <tissue evidence="5">Spores</tissue>
    </source>
</reference>
<evidence type="ECO:0000256" key="3">
    <source>
        <dbReference type="ARBA" id="ARBA00022833"/>
    </source>
</evidence>
<sequence>MEETIAERKKLLSKAAEFILKSNHRVIDLTKEIYIHEYFLENYRMYANRDWHDEVSAKVVNSRKYKNFIDSLEKIEVNEVKHVDVDPITKKEIVNVFEAECGHVMERDSAALLLKNGKGNAICPAMGCNKRLREKRN</sequence>
<dbReference type="InterPro" id="IPR013083">
    <property type="entry name" value="Znf_RING/FYVE/PHD"/>
</dbReference>
<evidence type="ECO:0000313" key="6">
    <source>
        <dbReference type="Proteomes" id="UP001516464"/>
    </source>
</evidence>
<keyword evidence="2" id="KW-0863">Zinc-finger</keyword>
<evidence type="ECO:0000256" key="1">
    <source>
        <dbReference type="ARBA" id="ARBA00022723"/>
    </source>
</evidence>
<dbReference type="Gene3D" id="3.30.40.10">
    <property type="entry name" value="Zinc/RING finger domain, C3HC4 (zinc finger)"/>
    <property type="match status" value="1"/>
</dbReference>
<keyword evidence="1" id="KW-0479">Metal-binding</keyword>
<protein>
    <recommendedName>
        <fullName evidence="4">SP-RING-type domain-containing protein</fullName>
    </recommendedName>
</protein>
<dbReference type="Proteomes" id="UP001516464">
    <property type="component" value="Unassembled WGS sequence"/>
</dbReference>
<organism evidence="5 6">
    <name type="scientific">Astathelohania contejeani</name>
    <dbReference type="NCBI Taxonomy" id="164912"/>
    <lineage>
        <taxon>Eukaryota</taxon>
        <taxon>Fungi</taxon>
        <taxon>Fungi incertae sedis</taxon>
        <taxon>Microsporidia</taxon>
        <taxon>Astathelohaniidae</taxon>
        <taxon>Astathelohania</taxon>
    </lineage>
</organism>
<evidence type="ECO:0000313" key="5">
    <source>
        <dbReference type="EMBL" id="KAF7682782.1"/>
    </source>
</evidence>
<name>A0ABQ7HXB3_9MICR</name>
<proteinExistence type="predicted"/>
<gene>
    <name evidence="5" type="ORF">TCON_2003</name>
</gene>
<dbReference type="Pfam" id="PF11789">
    <property type="entry name" value="zf-Nse"/>
    <property type="match status" value="1"/>
</dbReference>
<dbReference type="InterPro" id="IPR004181">
    <property type="entry name" value="Znf_MIZ"/>
</dbReference>
<keyword evidence="3" id="KW-0862">Zinc</keyword>
<evidence type="ECO:0000259" key="4">
    <source>
        <dbReference type="Pfam" id="PF11789"/>
    </source>
</evidence>